<gene>
    <name evidence="1" type="ORF">MI149_30110</name>
</gene>
<sequence length="252" mass="27851">MTPDGSPADLPSSHSGSVVAALTAATSAAQAAVEHAQTVADQLLGLSVLSLRQQGYNDRFIADRLRVSTERIREAPRAVSMLTEPADDQLRADVKQRWDQARQALTWVQEERAQYSRDIVRLYDIDAVESRPLSVDAMDLPAAEFVNRETSERFLVYSLQRWKGVPTRTPGVWSGRGSFTLDFLTPAGERMTVPAQDWLGLDPTATEFTSDAGNSGSDEAFDRIVVAFRRRYGALPCHVEAAGLQLTYRHSQ</sequence>
<evidence type="ECO:0000313" key="1">
    <source>
        <dbReference type="EMBL" id="ULN44751.1"/>
    </source>
</evidence>
<keyword evidence="1" id="KW-0614">Plasmid</keyword>
<dbReference type="RefSeq" id="WP_240180755.1">
    <property type="nucleotide sequence ID" value="NZ_CP092363.2"/>
</dbReference>
<proteinExistence type="predicted"/>
<evidence type="ECO:0000313" key="2">
    <source>
        <dbReference type="Proteomes" id="UP001055337"/>
    </source>
</evidence>
<name>A0ABY3U094_9MYCO</name>
<protein>
    <submittedName>
        <fullName evidence="1">Uncharacterized protein</fullName>
    </submittedName>
</protein>
<keyword evidence="2" id="KW-1185">Reference proteome</keyword>
<reference evidence="1" key="1">
    <citation type="submission" date="2022-08" db="EMBL/GenBank/DDBJ databases">
        <title>Whole genome sequencing of non-tuberculosis mycobacteria type-strains.</title>
        <authorList>
            <person name="Igarashi Y."/>
            <person name="Osugi A."/>
            <person name="Mitarai S."/>
        </authorList>
    </citation>
    <scope>NUCLEOTIDE SEQUENCE</scope>
    <source>
        <strain evidence="1">JCM 16369</strain>
    </source>
</reference>
<dbReference type="Proteomes" id="UP001055337">
    <property type="component" value="Plasmid unnamed"/>
</dbReference>
<dbReference type="EMBL" id="CP092363">
    <property type="protein sequence ID" value="ULN44751.1"/>
    <property type="molecule type" value="Genomic_DNA"/>
</dbReference>
<organism evidence="1 2">
    <name type="scientific">Mycolicibacterium crocinum</name>
    <dbReference type="NCBI Taxonomy" id="388459"/>
    <lineage>
        <taxon>Bacteria</taxon>
        <taxon>Bacillati</taxon>
        <taxon>Actinomycetota</taxon>
        <taxon>Actinomycetes</taxon>
        <taxon>Mycobacteriales</taxon>
        <taxon>Mycobacteriaceae</taxon>
        <taxon>Mycolicibacterium</taxon>
    </lineage>
</organism>
<geneLocation type="plasmid" evidence="1 2">
    <name>unnamed</name>
</geneLocation>
<accession>A0ABY3U094</accession>